<gene>
    <name evidence="1" type="ORF">TCON_1790</name>
</gene>
<sequence>MIFPIWNFITVIYCSIILLKKNPNYRLAISNNTVVLADKKYSLDNEIFHFIPIKKKYYILYNDNYLCRRSKNKIYSDCNGLEKDSKLEWELVKIRNKTYMIKNGKMCLTKHRKNSVKLSSCKKKRKNQEWIIKKNKVPIDSTIKSVISNNISDEKENYSSHKSNISTTSNEVYVKLDSSKYEM</sequence>
<reference evidence="1 2" key="1">
    <citation type="submission" date="2019-01" db="EMBL/GenBank/DDBJ databases">
        <title>Genomes sequencing and comparative genomics of infectious freshwater microsporidia, Cucumispora dikerogammari and Thelohania contejeani.</title>
        <authorList>
            <person name="Cormier A."/>
            <person name="Giraud I."/>
            <person name="Wattier R."/>
            <person name="Teixeira M."/>
            <person name="Grandjean F."/>
            <person name="Rigaud T."/>
            <person name="Cordaux R."/>
        </authorList>
    </citation>
    <scope>NUCLEOTIDE SEQUENCE [LARGE SCALE GENOMIC DNA]</scope>
    <source>
        <strain evidence="1">T1</strain>
        <tissue evidence="1">Spores</tissue>
    </source>
</reference>
<name>A0ABQ7HXU5_9MICR</name>
<organism evidence="1 2">
    <name type="scientific">Astathelohania contejeani</name>
    <dbReference type="NCBI Taxonomy" id="164912"/>
    <lineage>
        <taxon>Eukaryota</taxon>
        <taxon>Fungi</taxon>
        <taxon>Fungi incertae sedis</taxon>
        <taxon>Microsporidia</taxon>
        <taxon>Astathelohaniidae</taxon>
        <taxon>Astathelohania</taxon>
    </lineage>
</organism>
<evidence type="ECO:0000313" key="2">
    <source>
        <dbReference type="Proteomes" id="UP001516464"/>
    </source>
</evidence>
<protein>
    <recommendedName>
        <fullName evidence="3">Ricin B lectin domain-containing protein</fullName>
    </recommendedName>
</protein>
<comment type="caution">
    <text evidence="1">The sequence shown here is derived from an EMBL/GenBank/DDBJ whole genome shotgun (WGS) entry which is preliminary data.</text>
</comment>
<dbReference type="EMBL" id="SBIQ01000145">
    <property type="protein sequence ID" value="KAF7682992.1"/>
    <property type="molecule type" value="Genomic_DNA"/>
</dbReference>
<evidence type="ECO:0000313" key="1">
    <source>
        <dbReference type="EMBL" id="KAF7682992.1"/>
    </source>
</evidence>
<keyword evidence="2" id="KW-1185">Reference proteome</keyword>
<proteinExistence type="predicted"/>
<dbReference type="InterPro" id="IPR035992">
    <property type="entry name" value="Ricin_B-like_lectins"/>
</dbReference>
<evidence type="ECO:0008006" key="3">
    <source>
        <dbReference type="Google" id="ProtNLM"/>
    </source>
</evidence>
<accession>A0ABQ7HXU5</accession>
<dbReference type="Proteomes" id="UP001516464">
    <property type="component" value="Unassembled WGS sequence"/>
</dbReference>
<dbReference type="PROSITE" id="PS50231">
    <property type="entry name" value="RICIN_B_LECTIN"/>
    <property type="match status" value="1"/>
</dbReference>
<dbReference type="SUPFAM" id="SSF50370">
    <property type="entry name" value="Ricin B-like lectins"/>
    <property type="match status" value="1"/>
</dbReference>